<dbReference type="PANTHER" id="PTHR24171">
    <property type="entry name" value="ANKYRIN REPEAT DOMAIN-CONTAINING PROTEIN 39-RELATED"/>
    <property type="match status" value="1"/>
</dbReference>
<dbReference type="EMBL" id="CP036269">
    <property type="protein sequence ID" value="QDT45315.1"/>
    <property type="molecule type" value="Genomic_DNA"/>
</dbReference>
<dbReference type="PROSITE" id="PS50088">
    <property type="entry name" value="ANK_REPEAT"/>
    <property type="match status" value="4"/>
</dbReference>
<feature type="repeat" description="ANK" evidence="3">
    <location>
        <begin position="191"/>
        <end position="219"/>
    </location>
</feature>
<dbReference type="RefSeq" id="WP_145221703.1">
    <property type="nucleotide sequence ID" value="NZ_CP036269.1"/>
</dbReference>
<keyword evidence="6" id="KW-1185">Reference proteome</keyword>
<keyword evidence="2 3" id="KW-0040">ANK repeat</keyword>
<feature type="compositionally biased region" description="Basic residues" evidence="4">
    <location>
        <begin position="1"/>
        <end position="19"/>
    </location>
</feature>
<evidence type="ECO:0000313" key="6">
    <source>
        <dbReference type="Proteomes" id="UP000317171"/>
    </source>
</evidence>
<dbReference type="PROSITE" id="PS50297">
    <property type="entry name" value="ANK_REP_REGION"/>
    <property type="match status" value="3"/>
</dbReference>
<dbReference type="PANTHER" id="PTHR24171:SF9">
    <property type="entry name" value="ANKYRIN REPEAT DOMAIN-CONTAINING PROTEIN 39"/>
    <property type="match status" value="1"/>
</dbReference>
<sequence length="570" mass="63729">MAKKKSAPRKKQTSKKKRPQAINPFTGEPMDTIDWGDVFELVEKNKTRALKNLFEDGMTFEEFQNTYWGRLEDNEYLHRAAEQGSLPMVKLLIEQGADPDELDEVYQTPLERAFLAKKKQVAKYLFERTQSETAKQLVEDTLYPSRKPGRSLPKIDPELKQAIEEKSLKTVRALIKKGVPVNAKFKTEYKSDSTPLELAVDLNALKIAEALLSAGANPNPILKEAHPLATALFRKSPKMMSLLLEHGADPNRPGDLKKTCLMDAVDREEMQFINLLLEAGTDLNLRDAEGRQAIHFGGFLKSHRYDSQKEKKKLLHSANVTMRLIEAGANLQAETESGSTKLMKLYSEPRWGDKHQRYLDFKAAITEAGVLDTRIDDLLGLVRQNKITEVRKLIKEGVNVNHRGDLLPFAGQVTPLAMAVMCGHHKLAELLIKSGANLDAISTSFRFGVEDPNAEEPRPYNLMEEDPHYFGHGLTWVRPLGVAVWKNDPEMIQILAEANASLMLDAGQGGAPLVWAIDLAHLESVQALLNAGANPYKSKSSGADAVFYANLDHTHPKIKKLVNQAAKKFE</sequence>
<feature type="repeat" description="ANK" evidence="3">
    <location>
        <begin position="72"/>
        <end position="104"/>
    </location>
</feature>
<dbReference type="SUPFAM" id="SSF48403">
    <property type="entry name" value="Ankyrin repeat"/>
    <property type="match status" value="2"/>
</dbReference>
<feature type="region of interest" description="Disordered" evidence="4">
    <location>
        <begin position="1"/>
        <end position="29"/>
    </location>
</feature>
<organism evidence="5 6">
    <name type="scientific">Gimesia alba</name>
    <dbReference type="NCBI Taxonomy" id="2527973"/>
    <lineage>
        <taxon>Bacteria</taxon>
        <taxon>Pseudomonadati</taxon>
        <taxon>Planctomycetota</taxon>
        <taxon>Planctomycetia</taxon>
        <taxon>Planctomycetales</taxon>
        <taxon>Planctomycetaceae</taxon>
        <taxon>Gimesia</taxon>
    </lineage>
</organism>
<dbReference type="Gene3D" id="1.25.40.20">
    <property type="entry name" value="Ankyrin repeat-containing domain"/>
    <property type="match status" value="3"/>
</dbReference>
<dbReference type="Pfam" id="PF12796">
    <property type="entry name" value="Ank_2"/>
    <property type="match status" value="1"/>
</dbReference>
<evidence type="ECO:0000256" key="3">
    <source>
        <dbReference type="PROSITE-ProRule" id="PRU00023"/>
    </source>
</evidence>
<dbReference type="OrthoDB" id="270354at2"/>
<evidence type="ECO:0000313" key="5">
    <source>
        <dbReference type="EMBL" id="QDT45315.1"/>
    </source>
</evidence>
<dbReference type="AlphaFoldDB" id="A0A517RN62"/>
<name>A0A517RN62_9PLAN</name>
<dbReference type="Proteomes" id="UP000317171">
    <property type="component" value="Chromosome"/>
</dbReference>
<evidence type="ECO:0000256" key="2">
    <source>
        <dbReference type="ARBA" id="ARBA00023043"/>
    </source>
</evidence>
<dbReference type="Pfam" id="PF00023">
    <property type="entry name" value="Ank"/>
    <property type="match status" value="2"/>
</dbReference>
<gene>
    <name evidence="5" type="ORF">Pan241w_54350</name>
</gene>
<accession>A0A517RN62</accession>
<proteinExistence type="predicted"/>
<dbReference type="InterPro" id="IPR002110">
    <property type="entry name" value="Ankyrin_rpt"/>
</dbReference>
<evidence type="ECO:0000256" key="4">
    <source>
        <dbReference type="SAM" id="MobiDB-lite"/>
    </source>
</evidence>
<dbReference type="InterPro" id="IPR036770">
    <property type="entry name" value="Ankyrin_rpt-contain_sf"/>
</dbReference>
<keyword evidence="1" id="KW-0677">Repeat</keyword>
<dbReference type="KEGG" id="gaz:Pan241w_54350"/>
<feature type="repeat" description="ANK" evidence="3">
    <location>
        <begin position="256"/>
        <end position="288"/>
    </location>
</feature>
<protein>
    <submittedName>
        <fullName evidence="5">Ankyrin repeats (3 copies)</fullName>
    </submittedName>
</protein>
<dbReference type="SMART" id="SM00248">
    <property type="entry name" value="ANK"/>
    <property type="match status" value="8"/>
</dbReference>
<evidence type="ECO:0000256" key="1">
    <source>
        <dbReference type="ARBA" id="ARBA00022737"/>
    </source>
</evidence>
<reference evidence="5 6" key="1">
    <citation type="submission" date="2019-02" db="EMBL/GenBank/DDBJ databases">
        <title>Deep-cultivation of Planctomycetes and their phenomic and genomic characterization uncovers novel biology.</title>
        <authorList>
            <person name="Wiegand S."/>
            <person name="Jogler M."/>
            <person name="Boedeker C."/>
            <person name="Pinto D."/>
            <person name="Vollmers J."/>
            <person name="Rivas-Marin E."/>
            <person name="Kohn T."/>
            <person name="Peeters S.H."/>
            <person name="Heuer A."/>
            <person name="Rast P."/>
            <person name="Oberbeckmann S."/>
            <person name="Bunk B."/>
            <person name="Jeske O."/>
            <person name="Meyerdierks A."/>
            <person name="Storesund J.E."/>
            <person name="Kallscheuer N."/>
            <person name="Luecker S."/>
            <person name="Lage O.M."/>
            <person name="Pohl T."/>
            <person name="Merkel B.J."/>
            <person name="Hornburger P."/>
            <person name="Mueller R.-W."/>
            <person name="Bruemmer F."/>
            <person name="Labrenz M."/>
            <person name="Spormann A.M."/>
            <person name="Op den Camp H."/>
            <person name="Overmann J."/>
            <person name="Amann R."/>
            <person name="Jetten M.S.M."/>
            <person name="Mascher T."/>
            <person name="Medema M.H."/>
            <person name="Devos D.P."/>
            <person name="Kaster A.-K."/>
            <person name="Ovreas L."/>
            <person name="Rohde M."/>
            <person name="Galperin M.Y."/>
            <person name="Jogler C."/>
        </authorList>
    </citation>
    <scope>NUCLEOTIDE SEQUENCE [LARGE SCALE GENOMIC DNA]</scope>
    <source>
        <strain evidence="5 6">Pan241w</strain>
    </source>
</reference>
<feature type="repeat" description="ANK" evidence="3">
    <location>
        <begin position="411"/>
        <end position="443"/>
    </location>
</feature>